<dbReference type="Proteomes" id="UP000541352">
    <property type="component" value="Unassembled WGS sequence"/>
</dbReference>
<organism evidence="13 14">
    <name type="scientific">Runella defluvii</name>
    <dbReference type="NCBI Taxonomy" id="370973"/>
    <lineage>
        <taxon>Bacteria</taxon>
        <taxon>Pseudomonadati</taxon>
        <taxon>Bacteroidota</taxon>
        <taxon>Cytophagia</taxon>
        <taxon>Cytophagales</taxon>
        <taxon>Spirosomataceae</taxon>
        <taxon>Runella</taxon>
    </lineage>
</organism>
<dbReference type="GO" id="GO:0050661">
    <property type="term" value="F:NADP binding"/>
    <property type="evidence" value="ECO:0007669"/>
    <property type="project" value="InterPro"/>
</dbReference>
<keyword evidence="8" id="KW-0521">NADP</keyword>
<comment type="caution">
    <text evidence="13">The sequence shown here is derived from an EMBL/GenBank/DDBJ whole genome shotgun (WGS) entry which is preliminary data.</text>
</comment>
<keyword evidence="5" id="KW-0812">Transmembrane</keyword>
<dbReference type="InterPro" id="IPR020946">
    <property type="entry name" value="Flavin_mOase-like"/>
</dbReference>
<keyword evidence="10" id="KW-0560">Oxidoreductase</keyword>
<evidence type="ECO:0000256" key="4">
    <source>
        <dbReference type="ARBA" id="ARBA00022630"/>
    </source>
</evidence>
<dbReference type="Pfam" id="PF00743">
    <property type="entry name" value="FMO-like"/>
    <property type="match status" value="1"/>
</dbReference>
<dbReference type="InterPro" id="IPR050346">
    <property type="entry name" value="FMO-like"/>
</dbReference>
<keyword evidence="11" id="KW-0503">Monooxygenase</keyword>
<accession>A0A7W5ZU39</accession>
<gene>
    <name evidence="13" type="ORF">FHS57_005615</name>
</gene>
<dbReference type="SUPFAM" id="SSF51905">
    <property type="entry name" value="FAD/NAD(P)-binding domain"/>
    <property type="match status" value="2"/>
</dbReference>
<evidence type="ECO:0000256" key="2">
    <source>
        <dbReference type="ARBA" id="ARBA00004389"/>
    </source>
</evidence>
<proteinExistence type="inferred from homology"/>
<dbReference type="InterPro" id="IPR000960">
    <property type="entry name" value="Flavin_mOase"/>
</dbReference>
<evidence type="ECO:0000256" key="3">
    <source>
        <dbReference type="ARBA" id="ARBA00009183"/>
    </source>
</evidence>
<dbReference type="PRINTS" id="PR00370">
    <property type="entry name" value="FMOXYGENASE"/>
</dbReference>
<dbReference type="InterPro" id="IPR036188">
    <property type="entry name" value="FAD/NAD-bd_sf"/>
</dbReference>
<evidence type="ECO:0000256" key="8">
    <source>
        <dbReference type="ARBA" id="ARBA00022857"/>
    </source>
</evidence>
<evidence type="ECO:0000256" key="6">
    <source>
        <dbReference type="ARBA" id="ARBA00022824"/>
    </source>
</evidence>
<dbReference type="EMBL" id="JACIBY010000018">
    <property type="protein sequence ID" value="MBB3841587.1"/>
    <property type="molecule type" value="Genomic_DNA"/>
</dbReference>
<keyword evidence="14" id="KW-1185">Reference proteome</keyword>
<dbReference type="PIRSF" id="PIRSF000332">
    <property type="entry name" value="FMO"/>
    <property type="match status" value="1"/>
</dbReference>
<keyword evidence="7" id="KW-0274">FAD</keyword>
<comment type="subcellular location">
    <subcellularLocation>
        <location evidence="2">Endoplasmic reticulum membrane</location>
        <topology evidence="2">Single-pass membrane protein</topology>
    </subcellularLocation>
</comment>
<evidence type="ECO:0000256" key="5">
    <source>
        <dbReference type="ARBA" id="ARBA00022692"/>
    </source>
</evidence>
<keyword evidence="12" id="KW-0472">Membrane</keyword>
<comment type="cofactor">
    <cofactor evidence="1">
        <name>FAD</name>
        <dbReference type="ChEBI" id="CHEBI:57692"/>
    </cofactor>
</comment>
<name>A0A7W5ZU39_9BACT</name>
<keyword evidence="6" id="KW-0256">Endoplasmic reticulum</keyword>
<evidence type="ECO:0000256" key="12">
    <source>
        <dbReference type="ARBA" id="ARBA00023136"/>
    </source>
</evidence>
<evidence type="ECO:0000256" key="7">
    <source>
        <dbReference type="ARBA" id="ARBA00022827"/>
    </source>
</evidence>
<dbReference type="GO" id="GO:0004499">
    <property type="term" value="F:N,N-dimethylaniline monooxygenase activity"/>
    <property type="evidence" value="ECO:0007669"/>
    <property type="project" value="InterPro"/>
</dbReference>
<dbReference type="FunFam" id="3.50.50.60:FF:000159">
    <property type="entry name" value="Dimethylaniline monooxygenase [N-oxide-forming]"/>
    <property type="match status" value="1"/>
</dbReference>
<evidence type="ECO:0000256" key="9">
    <source>
        <dbReference type="ARBA" id="ARBA00022989"/>
    </source>
</evidence>
<comment type="similarity">
    <text evidence="3">Belongs to the FMO family.</text>
</comment>
<dbReference type="Gene3D" id="3.50.50.60">
    <property type="entry name" value="FAD/NAD(P)-binding domain"/>
    <property type="match status" value="1"/>
</dbReference>
<reference evidence="13 14" key="1">
    <citation type="submission" date="2020-08" db="EMBL/GenBank/DDBJ databases">
        <title>Genomic Encyclopedia of Type Strains, Phase IV (KMG-IV): sequencing the most valuable type-strain genomes for metagenomic binning, comparative biology and taxonomic classification.</title>
        <authorList>
            <person name="Goeker M."/>
        </authorList>
    </citation>
    <scope>NUCLEOTIDE SEQUENCE [LARGE SCALE GENOMIC DNA]</scope>
    <source>
        <strain evidence="13 14">DSM 17976</strain>
    </source>
</reference>
<dbReference type="RefSeq" id="WP_183979347.1">
    <property type="nucleotide sequence ID" value="NZ_JACIBY010000018.1"/>
</dbReference>
<protein>
    <submittedName>
        <fullName evidence="13">Thioredoxin reductase</fullName>
    </submittedName>
</protein>
<evidence type="ECO:0000256" key="10">
    <source>
        <dbReference type="ARBA" id="ARBA00023002"/>
    </source>
</evidence>
<sequence>MQKQVCIIGAGSSGMVAAKALKDLGISYDCFEKGSNIGGNWRYNNDNQMSSAYRSLHINTNREIMAYSDYPLTRDLPMFPHHSQIIKYFEEYVDHFGLRNSITFNTGITEVVPTSNGLYKVTTDRGEVKEYTHVIVANGHHWNPRFPDPPFAGTFTGEVLHVHHYRVPEQIMYKNILIVGIGNSAVDIACEAAKLHSGRVTISTRSGAYILPNWILSKPFDSLANPLTAKLPLSVQRYLLKVSLLLARGRQEAYGVPLPKRPPLQEHPTVSQELLNLSGRGLIDYKPNIKEFRGKEVVFEDGTSETYDLIIYATGYKATFPFLKDKAFEVSANNEFRLYKKVVHPDWPNLFFVGLIQPLGAIMPLAEIQAKWVAKLIKGTCRLPDVASMTKDIERDTQQMRHRYNASPRHTFQVDFYLYKETIERELRRNGS</sequence>
<keyword evidence="9" id="KW-1133">Transmembrane helix</keyword>
<evidence type="ECO:0000313" key="13">
    <source>
        <dbReference type="EMBL" id="MBB3841587.1"/>
    </source>
</evidence>
<evidence type="ECO:0000256" key="1">
    <source>
        <dbReference type="ARBA" id="ARBA00001974"/>
    </source>
</evidence>
<dbReference type="GO" id="GO:0050660">
    <property type="term" value="F:flavin adenine dinucleotide binding"/>
    <property type="evidence" value="ECO:0007669"/>
    <property type="project" value="InterPro"/>
</dbReference>
<evidence type="ECO:0000313" key="14">
    <source>
        <dbReference type="Proteomes" id="UP000541352"/>
    </source>
</evidence>
<keyword evidence="4" id="KW-0285">Flavoprotein</keyword>
<dbReference type="PANTHER" id="PTHR23023">
    <property type="entry name" value="DIMETHYLANILINE MONOOXYGENASE"/>
    <property type="match status" value="1"/>
</dbReference>
<evidence type="ECO:0000256" key="11">
    <source>
        <dbReference type="ARBA" id="ARBA00023033"/>
    </source>
</evidence>
<dbReference type="AlphaFoldDB" id="A0A7W5ZU39"/>